<proteinExistence type="predicted"/>
<dbReference type="Proteomes" id="UP000217895">
    <property type="component" value="Chromosome"/>
</dbReference>
<dbReference type="AlphaFoldDB" id="A0A1Z4JHR1"/>
<gene>
    <name evidence="1" type="ORF">NIES2135_31460</name>
</gene>
<name>A0A1Z4JHR1_LEPBY</name>
<sequence>MRWVIRTEKCVAFKKNFLGHLRIFEAFVSKADKITELVARFVVKVTKFVGKVERLLTNDAIVVVTVTRFVGNKAIDTKTDGIVIVNELSEVETD</sequence>
<reference evidence="1 2" key="1">
    <citation type="submission" date="2017-06" db="EMBL/GenBank/DDBJ databases">
        <title>Genome sequencing of cyanobaciteial culture collection at National Institute for Environmental Studies (NIES).</title>
        <authorList>
            <person name="Hirose Y."/>
            <person name="Shimura Y."/>
            <person name="Fujisawa T."/>
            <person name="Nakamura Y."/>
            <person name="Kawachi M."/>
        </authorList>
    </citation>
    <scope>NUCLEOTIDE SEQUENCE [LARGE SCALE GENOMIC DNA]</scope>
    <source>
        <strain evidence="1 2">NIES-2135</strain>
    </source>
</reference>
<evidence type="ECO:0000313" key="1">
    <source>
        <dbReference type="EMBL" id="BAY56315.1"/>
    </source>
</evidence>
<organism evidence="1 2">
    <name type="scientific">Leptolyngbya boryana NIES-2135</name>
    <dbReference type="NCBI Taxonomy" id="1973484"/>
    <lineage>
        <taxon>Bacteria</taxon>
        <taxon>Bacillati</taxon>
        <taxon>Cyanobacteriota</taxon>
        <taxon>Cyanophyceae</taxon>
        <taxon>Leptolyngbyales</taxon>
        <taxon>Leptolyngbyaceae</taxon>
        <taxon>Leptolyngbya group</taxon>
        <taxon>Leptolyngbya</taxon>
    </lineage>
</organism>
<dbReference type="EMBL" id="AP018203">
    <property type="protein sequence ID" value="BAY56315.1"/>
    <property type="molecule type" value="Genomic_DNA"/>
</dbReference>
<evidence type="ECO:0000313" key="2">
    <source>
        <dbReference type="Proteomes" id="UP000217895"/>
    </source>
</evidence>
<keyword evidence="2" id="KW-1185">Reference proteome</keyword>
<accession>A0A1Z4JHR1</accession>
<protein>
    <submittedName>
        <fullName evidence="1">Uncharacterized protein</fullName>
    </submittedName>
</protein>